<protein>
    <submittedName>
        <fullName evidence="1">Uncharacterized protein</fullName>
    </submittedName>
</protein>
<comment type="caution">
    <text evidence="1">The sequence shown here is derived from an EMBL/GenBank/DDBJ whole genome shotgun (WGS) entry which is preliminary data.</text>
</comment>
<organism evidence="1 2">
    <name type="scientific">Candidatus Falkowbacteria bacterium RIFOXYA2_FULL_47_19</name>
    <dbReference type="NCBI Taxonomy" id="1797994"/>
    <lineage>
        <taxon>Bacteria</taxon>
        <taxon>Candidatus Falkowiibacteriota</taxon>
    </lineage>
</organism>
<name>A0A1F5SGC0_9BACT</name>
<dbReference type="EMBL" id="MFGB01000020">
    <property type="protein sequence ID" value="OGF25709.1"/>
    <property type="molecule type" value="Genomic_DNA"/>
</dbReference>
<sequence length="85" mass="10104">MDKLKSLLSDSSLADHEQKELFEIFANLSKDELGELSDFLSIHPEWVDVLYRNYEKKKKAAVSMDIKKWREIFDEEKRELEKLAD</sequence>
<evidence type="ECO:0000313" key="2">
    <source>
        <dbReference type="Proteomes" id="UP000178367"/>
    </source>
</evidence>
<accession>A0A1F5SGC0</accession>
<evidence type="ECO:0000313" key="1">
    <source>
        <dbReference type="EMBL" id="OGF25709.1"/>
    </source>
</evidence>
<gene>
    <name evidence="1" type="ORF">A2227_00685</name>
</gene>
<proteinExistence type="predicted"/>
<dbReference type="Proteomes" id="UP000178367">
    <property type="component" value="Unassembled WGS sequence"/>
</dbReference>
<dbReference type="AlphaFoldDB" id="A0A1F5SGC0"/>
<reference evidence="1 2" key="1">
    <citation type="journal article" date="2016" name="Nat. Commun.">
        <title>Thousands of microbial genomes shed light on interconnected biogeochemical processes in an aquifer system.</title>
        <authorList>
            <person name="Anantharaman K."/>
            <person name="Brown C.T."/>
            <person name="Hug L.A."/>
            <person name="Sharon I."/>
            <person name="Castelle C.J."/>
            <person name="Probst A.J."/>
            <person name="Thomas B.C."/>
            <person name="Singh A."/>
            <person name="Wilkins M.J."/>
            <person name="Karaoz U."/>
            <person name="Brodie E.L."/>
            <person name="Williams K.H."/>
            <person name="Hubbard S.S."/>
            <person name="Banfield J.F."/>
        </authorList>
    </citation>
    <scope>NUCLEOTIDE SEQUENCE [LARGE SCALE GENOMIC DNA]</scope>
</reference>